<reference evidence="6 8" key="1">
    <citation type="journal article" date="2011" name="Nature">
        <title>The Medicago genome provides insight into the evolution of rhizobial symbioses.</title>
        <authorList>
            <person name="Young N.D."/>
            <person name="Debelle F."/>
            <person name="Oldroyd G.E."/>
            <person name="Geurts R."/>
            <person name="Cannon S.B."/>
            <person name="Udvardi M.K."/>
            <person name="Benedito V.A."/>
            <person name="Mayer K.F."/>
            <person name="Gouzy J."/>
            <person name="Schoof H."/>
            <person name="Van de Peer Y."/>
            <person name="Proost S."/>
            <person name="Cook D.R."/>
            <person name="Meyers B.C."/>
            <person name="Spannagl M."/>
            <person name="Cheung F."/>
            <person name="De Mita S."/>
            <person name="Krishnakumar V."/>
            <person name="Gundlach H."/>
            <person name="Zhou S."/>
            <person name="Mudge J."/>
            <person name="Bharti A.K."/>
            <person name="Murray J.D."/>
            <person name="Naoumkina M.A."/>
            <person name="Rosen B."/>
            <person name="Silverstein K.A."/>
            <person name="Tang H."/>
            <person name="Rombauts S."/>
            <person name="Zhao P.X."/>
            <person name="Zhou P."/>
            <person name="Barbe V."/>
            <person name="Bardou P."/>
            <person name="Bechner M."/>
            <person name="Bellec A."/>
            <person name="Berger A."/>
            <person name="Berges H."/>
            <person name="Bidwell S."/>
            <person name="Bisseling T."/>
            <person name="Choisne N."/>
            <person name="Couloux A."/>
            <person name="Denny R."/>
            <person name="Deshpande S."/>
            <person name="Dai X."/>
            <person name="Doyle J.J."/>
            <person name="Dudez A.M."/>
            <person name="Farmer A.D."/>
            <person name="Fouteau S."/>
            <person name="Franken C."/>
            <person name="Gibelin C."/>
            <person name="Gish J."/>
            <person name="Goldstein S."/>
            <person name="Gonzalez A.J."/>
            <person name="Green P.J."/>
            <person name="Hallab A."/>
            <person name="Hartog M."/>
            <person name="Hua A."/>
            <person name="Humphray S.J."/>
            <person name="Jeong D.H."/>
            <person name="Jing Y."/>
            <person name="Jocker A."/>
            <person name="Kenton S.M."/>
            <person name="Kim D.J."/>
            <person name="Klee K."/>
            <person name="Lai H."/>
            <person name="Lang C."/>
            <person name="Lin S."/>
            <person name="Macmil S.L."/>
            <person name="Magdelenat G."/>
            <person name="Matthews L."/>
            <person name="McCorrison J."/>
            <person name="Monaghan E.L."/>
            <person name="Mun J.H."/>
            <person name="Najar F.Z."/>
            <person name="Nicholson C."/>
            <person name="Noirot C."/>
            <person name="O'Bleness M."/>
            <person name="Paule C.R."/>
            <person name="Poulain J."/>
            <person name="Prion F."/>
            <person name="Qin B."/>
            <person name="Qu C."/>
            <person name="Retzel E.F."/>
            <person name="Riddle C."/>
            <person name="Sallet E."/>
            <person name="Samain S."/>
            <person name="Samson N."/>
            <person name="Sanders I."/>
            <person name="Saurat O."/>
            <person name="Scarpelli C."/>
            <person name="Schiex T."/>
            <person name="Segurens B."/>
            <person name="Severin A.J."/>
            <person name="Sherrier D.J."/>
            <person name="Shi R."/>
            <person name="Sims S."/>
            <person name="Singer S.R."/>
            <person name="Sinharoy S."/>
            <person name="Sterck L."/>
            <person name="Viollet A."/>
            <person name="Wang B.B."/>
            <person name="Wang K."/>
            <person name="Wang M."/>
            <person name="Wang X."/>
            <person name="Warfsmann J."/>
            <person name="Weissenbach J."/>
            <person name="White D.D."/>
            <person name="White J.D."/>
            <person name="Wiley G.B."/>
            <person name="Wincker P."/>
            <person name="Xing Y."/>
            <person name="Yang L."/>
            <person name="Yao Z."/>
            <person name="Ying F."/>
            <person name="Zhai J."/>
            <person name="Zhou L."/>
            <person name="Zuber A."/>
            <person name="Denarie J."/>
            <person name="Dixon R.A."/>
            <person name="May G.D."/>
            <person name="Schwartz D.C."/>
            <person name="Rogers J."/>
            <person name="Quetier F."/>
            <person name="Town C.D."/>
            <person name="Roe B.A."/>
        </authorList>
    </citation>
    <scope>NUCLEOTIDE SEQUENCE [LARGE SCALE GENOMIC DNA]</scope>
    <source>
        <strain evidence="6">A17</strain>
        <strain evidence="7 8">cv. Jemalong A17</strain>
    </source>
</reference>
<keyword evidence="4 5" id="KW-0472">Membrane</keyword>
<keyword evidence="2 5" id="KW-0812">Transmembrane</keyword>
<feature type="transmembrane region" description="Helical" evidence="5">
    <location>
        <begin position="17"/>
        <end position="35"/>
    </location>
</feature>
<keyword evidence="3 5" id="KW-1133">Transmembrane helix</keyword>
<dbReference type="AlphaFoldDB" id="G7IC99"/>
<dbReference type="GO" id="GO:0016020">
    <property type="term" value="C:membrane"/>
    <property type="evidence" value="ECO:0007669"/>
    <property type="project" value="UniProtKB-SubCell"/>
</dbReference>
<evidence type="ECO:0000256" key="2">
    <source>
        <dbReference type="ARBA" id="ARBA00022692"/>
    </source>
</evidence>
<gene>
    <name evidence="6" type="ordered locus">MTR_1g110380</name>
</gene>
<dbReference type="EMBL" id="CM001217">
    <property type="protein sequence ID" value="AES62886.2"/>
    <property type="molecule type" value="Genomic_DNA"/>
</dbReference>
<dbReference type="InterPro" id="IPR020966">
    <property type="entry name" value="ALMT"/>
</dbReference>
<name>G7IC99_MEDTR</name>
<dbReference type="Proteomes" id="UP000002051">
    <property type="component" value="Unassembled WGS sequence"/>
</dbReference>
<organism evidence="6 8">
    <name type="scientific">Medicago truncatula</name>
    <name type="common">Barrel medic</name>
    <name type="synonym">Medicago tribuloides</name>
    <dbReference type="NCBI Taxonomy" id="3880"/>
    <lineage>
        <taxon>Eukaryota</taxon>
        <taxon>Viridiplantae</taxon>
        <taxon>Streptophyta</taxon>
        <taxon>Embryophyta</taxon>
        <taxon>Tracheophyta</taxon>
        <taxon>Spermatophyta</taxon>
        <taxon>Magnoliopsida</taxon>
        <taxon>eudicotyledons</taxon>
        <taxon>Gunneridae</taxon>
        <taxon>Pentapetalae</taxon>
        <taxon>rosids</taxon>
        <taxon>fabids</taxon>
        <taxon>Fabales</taxon>
        <taxon>Fabaceae</taxon>
        <taxon>Papilionoideae</taxon>
        <taxon>50 kb inversion clade</taxon>
        <taxon>NPAAA clade</taxon>
        <taxon>Hologalegina</taxon>
        <taxon>IRL clade</taxon>
        <taxon>Trifolieae</taxon>
        <taxon>Medicago</taxon>
    </lineage>
</organism>
<dbReference type="eggNOG" id="KOG4711">
    <property type="taxonomic scope" value="Eukaryota"/>
</dbReference>
<accession>G7IC99</accession>
<evidence type="ECO:0000313" key="7">
    <source>
        <dbReference type="EnsemblPlants" id="AES62886"/>
    </source>
</evidence>
<evidence type="ECO:0000256" key="4">
    <source>
        <dbReference type="ARBA" id="ARBA00023136"/>
    </source>
</evidence>
<evidence type="ECO:0000313" key="6">
    <source>
        <dbReference type="EMBL" id="AES62886.2"/>
    </source>
</evidence>
<feature type="transmembrane region" description="Helical" evidence="5">
    <location>
        <begin position="56"/>
        <end position="76"/>
    </location>
</feature>
<evidence type="ECO:0000256" key="3">
    <source>
        <dbReference type="ARBA" id="ARBA00022989"/>
    </source>
</evidence>
<comment type="subcellular location">
    <subcellularLocation>
        <location evidence="1">Membrane</location>
        <topology evidence="1">Multi-pass membrane protein</topology>
    </subcellularLocation>
</comment>
<dbReference type="Pfam" id="PF11744">
    <property type="entry name" value="ALMT"/>
    <property type="match status" value="1"/>
</dbReference>
<dbReference type="STRING" id="3880.G7IC99"/>
<evidence type="ECO:0000256" key="5">
    <source>
        <dbReference type="SAM" id="Phobius"/>
    </source>
</evidence>
<dbReference type="PaxDb" id="3880-AES62886"/>
<sequence length="91" mass="10292">MTVVVVMEFTADVPGQIFRAIFIVAARSSIGMLNMRLSIVSFYRVDNVLSIGRDRIYTICIGVFVLAMSLFVFPNWEGEELHNLPYQSLMA</sequence>
<reference evidence="6 8" key="2">
    <citation type="journal article" date="2014" name="BMC Genomics">
        <title>An improved genome release (version Mt4.0) for the model legume Medicago truncatula.</title>
        <authorList>
            <person name="Tang H."/>
            <person name="Krishnakumar V."/>
            <person name="Bidwell S."/>
            <person name="Rosen B."/>
            <person name="Chan A."/>
            <person name="Zhou S."/>
            <person name="Gentzbittel L."/>
            <person name="Childs K.L."/>
            <person name="Yandell M."/>
            <person name="Gundlach H."/>
            <person name="Mayer K.F."/>
            <person name="Schwartz D.C."/>
            <person name="Town C.D."/>
        </authorList>
    </citation>
    <scope>GENOME REANNOTATION</scope>
    <source>
        <strain evidence="7 8">cv. Jemalong A17</strain>
    </source>
</reference>
<accession>A0A0C3UUU8</accession>
<dbReference type="GO" id="GO:0015743">
    <property type="term" value="P:malate transport"/>
    <property type="evidence" value="ECO:0007669"/>
    <property type="project" value="InterPro"/>
</dbReference>
<proteinExistence type="predicted"/>
<protein>
    <submittedName>
        <fullName evidence="6">Aluminum-activated malate transporter</fullName>
    </submittedName>
</protein>
<keyword evidence="8" id="KW-1185">Reference proteome</keyword>
<evidence type="ECO:0000313" key="8">
    <source>
        <dbReference type="Proteomes" id="UP000002051"/>
    </source>
</evidence>
<evidence type="ECO:0000256" key="1">
    <source>
        <dbReference type="ARBA" id="ARBA00004141"/>
    </source>
</evidence>
<reference evidence="7" key="3">
    <citation type="submission" date="2015-04" db="UniProtKB">
        <authorList>
            <consortium name="EnsemblPlants"/>
        </authorList>
    </citation>
    <scope>IDENTIFICATION</scope>
    <source>
        <strain evidence="7">cv. Jemalong A17</strain>
    </source>
</reference>
<dbReference type="HOGENOM" id="CLU_2430349_0_0_1"/>
<dbReference type="EnsemblPlants" id="AES62886">
    <property type="protein sequence ID" value="AES62886"/>
    <property type="gene ID" value="MTR_1g110380"/>
</dbReference>